<dbReference type="PANTHER" id="PTHR30106">
    <property type="entry name" value="INNER MEMBRANE PROTEIN YEIH-RELATED"/>
    <property type="match status" value="1"/>
</dbReference>
<keyword evidence="3" id="KW-1003">Cell membrane</keyword>
<feature type="transmembrane region" description="Helical" evidence="7">
    <location>
        <begin position="41"/>
        <end position="59"/>
    </location>
</feature>
<evidence type="ECO:0000256" key="3">
    <source>
        <dbReference type="ARBA" id="ARBA00022475"/>
    </source>
</evidence>
<evidence type="ECO:0000256" key="7">
    <source>
        <dbReference type="SAM" id="Phobius"/>
    </source>
</evidence>
<keyword evidence="5 7" id="KW-1133">Transmembrane helix</keyword>
<accession>A0A368DKK5</accession>
<evidence type="ECO:0000256" key="1">
    <source>
        <dbReference type="ARBA" id="ARBA00004651"/>
    </source>
</evidence>
<feature type="transmembrane region" description="Helical" evidence="7">
    <location>
        <begin position="315"/>
        <end position="335"/>
    </location>
</feature>
<dbReference type="Pfam" id="PF03601">
    <property type="entry name" value="Cons_hypoth698"/>
    <property type="match status" value="1"/>
</dbReference>
<evidence type="ECO:0000256" key="2">
    <source>
        <dbReference type="ARBA" id="ARBA00007977"/>
    </source>
</evidence>
<dbReference type="GO" id="GO:0005886">
    <property type="term" value="C:plasma membrane"/>
    <property type="evidence" value="ECO:0007669"/>
    <property type="project" value="UniProtKB-SubCell"/>
</dbReference>
<proteinExistence type="inferred from homology"/>
<evidence type="ECO:0000313" key="9">
    <source>
        <dbReference type="Proteomes" id="UP000253570"/>
    </source>
</evidence>
<sequence length="368" mass="39598">MQKMIFKNIPGILVALAIAYIGAEASRYIGINILGFSKSPISSIMLAIIFGIVLANTITLPERCNIGFKFCIKYILKFGIILLGIRLGLLDILKIGIIGLPVVIICIASALLIAYYLSKSLNVSTKMGSLIAVGTGICGATAIVATAPAIDAKKEEVTYAIGVITVFGIIAMLLYPYIAHFIFKGDELFIGLFLGTSIHETAQVAGSGLIYSTQFDSPKTLDIATVTKLVRNTCMVVVIPAVSYFYFLNQKNSSDIKRSSILSIFPFFIFGFIAMGIVRTIGDYGVENSGMAFMYLDQSMWLSTIHLIKTSAEYLLAIAMAAVGLSTNIASLRSLGIKPLYVGFITALSVGIFSILTIYLIKILGIGI</sequence>
<dbReference type="AlphaFoldDB" id="A0A368DKK5"/>
<comment type="caution">
    <text evidence="8">The sequence shown here is derived from an EMBL/GenBank/DDBJ whole genome shotgun (WGS) entry which is preliminary data.</text>
</comment>
<comment type="subcellular location">
    <subcellularLocation>
        <location evidence="1">Cell membrane</location>
        <topology evidence="1">Multi-pass membrane protein</topology>
    </subcellularLocation>
</comment>
<feature type="transmembrane region" description="Helical" evidence="7">
    <location>
        <begin position="260"/>
        <end position="278"/>
    </location>
</feature>
<dbReference type="Proteomes" id="UP000253570">
    <property type="component" value="Unassembled WGS sequence"/>
</dbReference>
<feature type="transmembrane region" description="Helical" evidence="7">
    <location>
        <begin position="95"/>
        <end position="117"/>
    </location>
</feature>
<keyword evidence="4 7" id="KW-0812">Transmembrane</keyword>
<dbReference type="InterPro" id="IPR018383">
    <property type="entry name" value="UPF0324_pro"/>
</dbReference>
<evidence type="ECO:0000313" key="8">
    <source>
        <dbReference type="EMBL" id="RCL71813.1"/>
    </source>
</evidence>
<gene>
    <name evidence="8" type="ORF">DBW71_06265</name>
</gene>
<feature type="transmembrane region" description="Helical" evidence="7">
    <location>
        <begin position="188"/>
        <end position="209"/>
    </location>
</feature>
<name>A0A368DKK5_9PROT</name>
<dbReference type="EMBL" id="QOQD01000021">
    <property type="protein sequence ID" value="RCL71813.1"/>
    <property type="molecule type" value="Genomic_DNA"/>
</dbReference>
<reference evidence="8 9" key="1">
    <citation type="journal article" date="2018" name="Microbiome">
        <title>Fine metagenomic profile of the Mediterranean stratified and mixed water columns revealed by assembly and recruitment.</title>
        <authorList>
            <person name="Haro-Moreno J.M."/>
            <person name="Lopez-Perez M."/>
            <person name="De La Torre J.R."/>
            <person name="Picazo A."/>
            <person name="Camacho A."/>
            <person name="Rodriguez-Valera F."/>
        </authorList>
    </citation>
    <scope>NUCLEOTIDE SEQUENCE [LARGE SCALE GENOMIC DNA]</scope>
    <source>
        <strain evidence="8">MED-G57</strain>
    </source>
</reference>
<organism evidence="8 9">
    <name type="scientific">PS1 clade bacterium</name>
    <dbReference type="NCBI Taxonomy" id="2175152"/>
    <lineage>
        <taxon>Bacteria</taxon>
        <taxon>Pseudomonadati</taxon>
        <taxon>Pseudomonadota</taxon>
        <taxon>Alphaproteobacteria</taxon>
        <taxon>PS1 clade</taxon>
    </lineage>
</organism>
<feature type="transmembrane region" description="Helical" evidence="7">
    <location>
        <begin position="341"/>
        <end position="361"/>
    </location>
</feature>
<feature type="transmembrane region" description="Helical" evidence="7">
    <location>
        <begin position="129"/>
        <end position="150"/>
    </location>
</feature>
<feature type="transmembrane region" description="Helical" evidence="7">
    <location>
        <begin position="229"/>
        <end position="248"/>
    </location>
</feature>
<evidence type="ECO:0000256" key="5">
    <source>
        <dbReference type="ARBA" id="ARBA00022989"/>
    </source>
</evidence>
<dbReference type="PANTHER" id="PTHR30106:SF2">
    <property type="entry name" value="UPF0324 INNER MEMBRANE PROTEIN YEIH"/>
    <property type="match status" value="1"/>
</dbReference>
<protein>
    <submittedName>
        <fullName evidence="8">Putative sulfate exporter family transporter</fullName>
    </submittedName>
</protein>
<comment type="similarity">
    <text evidence="2">Belongs to the UPF0324 family.</text>
</comment>
<feature type="transmembrane region" description="Helical" evidence="7">
    <location>
        <begin position="71"/>
        <end position="89"/>
    </location>
</feature>
<evidence type="ECO:0000256" key="4">
    <source>
        <dbReference type="ARBA" id="ARBA00022692"/>
    </source>
</evidence>
<evidence type="ECO:0000256" key="6">
    <source>
        <dbReference type="ARBA" id="ARBA00023136"/>
    </source>
</evidence>
<keyword evidence="6 7" id="KW-0472">Membrane</keyword>
<feature type="transmembrane region" description="Helical" evidence="7">
    <location>
        <begin position="156"/>
        <end position="176"/>
    </location>
</feature>